<dbReference type="Proteomes" id="UP000638732">
    <property type="component" value="Unassembled WGS sequence"/>
</dbReference>
<dbReference type="Pfam" id="PF01569">
    <property type="entry name" value="PAP2"/>
    <property type="match status" value="1"/>
</dbReference>
<reference evidence="3" key="1">
    <citation type="submission" date="2020-01" db="EMBL/GenBank/DDBJ databases">
        <authorList>
            <person name="Seo Y.L."/>
        </authorList>
    </citation>
    <scope>NUCLEOTIDE SEQUENCE</scope>
    <source>
        <strain evidence="3">R11</strain>
    </source>
</reference>
<evidence type="ECO:0000259" key="2">
    <source>
        <dbReference type="SMART" id="SM00014"/>
    </source>
</evidence>
<keyword evidence="4" id="KW-1185">Reference proteome</keyword>
<dbReference type="InterPro" id="IPR036938">
    <property type="entry name" value="PAP2/HPO_sf"/>
</dbReference>
<dbReference type="InterPro" id="IPR000326">
    <property type="entry name" value="PAP2/HPO"/>
</dbReference>
<dbReference type="Gene3D" id="1.20.144.10">
    <property type="entry name" value="Phosphatidic acid phosphatase type 2/haloperoxidase"/>
    <property type="match status" value="2"/>
</dbReference>
<keyword evidence="1" id="KW-1133">Transmembrane helix</keyword>
<evidence type="ECO:0000256" key="1">
    <source>
        <dbReference type="SAM" id="Phobius"/>
    </source>
</evidence>
<feature type="transmembrane region" description="Helical" evidence="1">
    <location>
        <begin position="161"/>
        <end position="182"/>
    </location>
</feature>
<reference evidence="3" key="2">
    <citation type="submission" date="2020-10" db="EMBL/GenBank/DDBJ databases">
        <title>Mucilaginibacter sp. nov., isolated from soil.</title>
        <authorList>
            <person name="Jeon C.O."/>
        </authorList>
    </citation>
    <scope>NUCLEOTIDE SEQUENCE</scope>
    <source>
        <strain evidence="3">R11</strain>
    </source>
</reference>
<dbReference type="RefSeq" id="WP_166584781.1">
    <property type="nucleotide sequence ID" value="NZ_WWEO01000039.1"/>
</dbReference>
<evidence type="ECO:0000313" key="4">
    <source>
        <dbReference type="Proteomes" id="UP000638732"/>
    </source>
</evidence>
<feature type="transmembrane region" description="Helical" evidence="1">
    <location>
        <begin position="128"/>
        <end position="149"/>
    </location>
</feature>
<dbReference type="SMART" id="SM00014">
    <property type="entry name" value="acidPPc"/>
    <property type="match status" value="1"/>
</dbReference>
<gene>
    <name evidence="3" type="ORF">GSY63_05290</name>
</gene>
<dbReference type="AlphaFoldDB" id="A0A965ZD01"/>
<name>A0A965ZD01_9SPHI</name>
<proteinExistence type="predicted"/>
<sequence length="217" mass="24414">MIPKSRSRIITVVLTLICVGFLALSLFVKLDPTNTFDTRFSKEVQEHQNPMLDVAMEVISWFGYSPGSIIMVALGALAFLLMKYKREAAFMLLTALSGVVSTIIKIIINRPRPAEPLVHVFKKAAQQSFPSGHVMFYVVYFGFLTILMVQLKEIPKAIRIIVGIISVFLIFSIPFSRIYLGAHWFTDVLGGALVGTLCLYTLSYFYEKKATKAYENE</sequence>
<feature type="domain" description="Phosphatidic acid phosphatase type 2/haloperoxidase" evidence="2">
    <location>
        <begin position="88"/>
        <end position="203"/>
    </location>
</feature>
<dbReference type="PANTHER" id="PTHR14969">
    <property type="entry name" value="SPHINGOSINE-1-PHOSPHATE PHOSPHOHYDROLASE"/>
    <property type="match status" value="1"/>
</dbReference>
<comment type="caution">
    <text evidence="3">The sequence shown here is derived from an EMBL/GenBank/DDBJ whole genome shotgun (WGS) entry which is preliminary data.</text>
</comment>
<dbReference type="EMBL" id="WWEO01000039">
    <property type="protein sequence ID" value="NCD68763.1"/>
    <property type="molecule type" value="Genomic_DNA"/>
</dbReference>
<dbReference type="CDD" id="cd03392">
    <property type="entry name" value="PAP2_like_2"/>
    <property type="match status" value="1"/>
</dbReference>
<keyword evidence="1" id="KW-0472">Membrane</keyword>
<organism evidence="3 4">
    <name type="scientific">Mucilaginibacter agri</name>
    <dbReference type="NCBI Taxonomy" id="2695265"/>
    <lineage>
        <taxon>Bacteria</taxon>
        <taxon>Pseudomonadati</taxon>
        <taxon>Bacteroidota</taxon>
        <taxon>Sphingobacteriia</taxon>
        <taxon>Sphingobacteriales</taxon>
        <taxon>Sphingobacteriaceae</taxon>
        <taxon>Mucilaginibacter</taxon>
    </lineage>
</organism>
<feature type="transmembrane region" description="Helical" evidence="1">
    <location>
        <begin position="188"/>
        <end position="206"/>
    </location>
</feature>
<protein>
    <submittedName>
        <fullName evidence="3">Phosphatase PAP2 family protein</fullName>
    </submittedName>
</protein>
<feature type="transmembrane region" description="Helical" evidence="1">
    <location>
        <begin position="61"/>
        <end position="81"/>
    </location>
</feature>
<dbReference type="PANTHER" id="PTHR14969:SF13">
    <property type="entry name" value="AT30094P"/>
    <property type="match status" value="1"/>
</dbReference>
<accession>A0A965ZD01</accession>
<keyword evidence="1" id="KW-0812">Transmembrane</keyword>
<dbReference type="SUPFAM" id="SSF48317">
    <property type="entry name" value="Acid phosphatase/Vanadium-dependent haloperoxidase"/>
    <property type="match status" value="1"/>
</dbReference>
<evidence type="ECO:0000313" key="3">
    <source>
        <dbReference type="EMBL" id="NCD68763.1"/>
    </source>
</evidence>
<feature type="transmembrane region" description="Helical" evidence="1">
    <location>
        <begin position="88"/>
        <end position="108"/>
    </location>
</feature>
<feature type="transmembrane region" description="Helical" evidence="1">
    <location>
        <begin position="9"/>
        <end position="28"/>
    </location>
</feature>